<gene>
    <name evidence="9" type="ORF">J2R62_04910</name>
</gene>
<feature type="transmembrane region" description="Helical" evidence="8">
    <location>
        <begin position="371"/>
        <end position="390"/>
    </location>
</feature>
<dbReference type="KEGG" id="pshi:SAMEA2665130_1876"/>
<reference evidence="9" key="1">
    <citation type="submission" date="2021-03" db="EMBL/GenBank/DDBJ databases">
        <title>Plesiomonas shigelloides zfcc0051, isolated from zebrafish feces.</title>
        <authorList>
            <person name="Vanderhoek Z."/>
            <person name="Gaulke C."/>
        </authorList>
    </citation>
    <scope>NUCLEOTIDE SEQUENCE</scope>
    <source>
        <strain evidence="9">Zfcc0051</strain>
    </source>
</reference>
<dbReference type="InterPro" id="IPR007498">
    <property type="entry name" value="PqiA-like"/>
</dbReference>
<dbReference type="PANTHER" id="PTHR30462:SF3">
    <property type="entry name" value="INTERMEMBRANE TRANSPORT PROTEIN PQIA"/>
    <property type="match status" value="1"/>
</dbReference>
<evidence type="ECO:0000256" key="1">
    <source>
        <dbReference type="ARBA" id="ARBA00004429"/>
    </source>
</evidence>
<dbReference type="EMBL" id="JAFNAA010000004">
    <property type="protein sequence ID" value="MBO1107571.1"/>
    <property type="molecule type" value="Genomic_DNA"/>
</dbReference>
<feature type="transmembrane region" description="Helical" evidence="8">
    <location>
        <begin position="294"/>
        <end position="321"/>
    </location>
</feature>
<evidence type="ECO:0000256" key="6">
    <source>
        <dbReference type="ARBA" id="ARBA00022989"/>
    </source>
</evidence>
<keyword evidence="3" id="KW-1003">Cell membrane</keyword>
<dbReference type="PANTHER" id="PTHR30462">
    <property type="entry name" value="INTERMEMBRANE TRANSPORT PROTEIN PQIB-RELATED"/>
    <property type="match status" value="1"/>
</dbReference>
<feature type="transmembrane region" description="Helical" evidence="8">
    <location>
        <begin position="341"/>
        <end position="359"/>
    </location>
</feature>
<feature type="transmembrane region" description="Helical" evidence="8">
    <location>
        <begin position="153"/>
        <end position="174"/>
    </location>
</feature>
<dbReference type="InterPro" id="IPR005219">
    <property type="entry name" value="PqiA-like_proteobact"/>
</dbReference>
<evidence type="ECO:0000256" key="7">
    <source>
        <dbReference type="ARBA" id="ARBA00023136"/>
    </source>
</evidence>
<feature type="transmembrane region" description="Helical" evidence="8">
    <location>
        <begin position="86"/>
        <end position="113"/>
    </location>
</feature>
<evidence type="ECO:0000256" key="4">
    <source>
        <dbReference type="ARBA" id="ARBA00022519"/>
    </source>
</evidence>
<evidence type="ECO:0000256" key="3">
    <source>
        <dbReference type="ARBA" id="ARBA00022475"/>
    </source>
</evidence>
<proteinExistence type="inferred from homology"/>
<accession>A0A379CNS2</accession>
<dbReference type="AlphaFoldDB" id="A0A379CNS2"/>
<feature type="transmembrane region" description="Helical" evidence="8">
    <location>
        <begin position="125"/>
        <end position="147"/>
    </location>
</feature>
<keyword evidence="4" id="KW-0997">Cell inner membrane</keyword>
<organism evidence="9 10">
    <name type="scientific">Plesiomonas shigelloides</name>
    <name type="common">Aeromonas shigelloides</name>
    <dbReference type="NCBI Taxonomy" id="703"/>
    <lineage>
        <taxon>Bacteria</taxon>
        <taxon>Pseudomonadati</taxon>
        <taxon>Pseudomonadota</taxon>
        <taxon>Gammaproteobacteria</taxon>
        <taxon>Enterobacterales</taxon>
        <taxon>Enterobacteriaceae</taxon>
        <taxon>Plesiomonas</taxon>
    </lineage>
</organism>
<feature type="transmembrane region" description="Helical" evidence="8">
    <location>
        <begin position="42"/>
        <end position="66"/>
    </location>
</feature>
<dbReference type="GeneID" id="69706851"/>
<sequence length="409" mass="45906">MLCPQCDLVVNIPPLSVGQRCDCPRCHTELTARHPEPALRPALFAISSLIMLLMANLYPFITMQAVGNSNTMLFIQAGTVLFDEHYQLLSLVVLACIQGIPAFCMLLVIYLSIATRFKKLPGKVFFCRLLFMLKPWCMVEIFLIAILVSFVKLVALAEISLDMSFWAFCLFCVLQIRAFQQVDKEWLWDQIQPLTSRMPLEAGKPGIAQGAKVCRCCSNILPLAEKHCPRCHARVHARTPYSLQMTLALLITAVVLYIPANILPMMATEALGNVSYSTIMEGVILLWGMKSYPVALVIFIASILVPLSKMLVLFWLCWTASRPDTAHKKTQHFLYEMVEIIGRWSMVDVFVISILAALVRIGRLMSIYPGMGAMLFAGVVIITMLSAFAFDPRLFWDSSSHSQELSRES</sequence>
<dbReference type="InterPro" id="IPR051800">
    <property type="entry name" value="PqiA-PqiB_transport"/>
</dbReference>
<dbReference type="Proteomes" id="UP000664658">
    <property type="component" value="Unassembled WGS sequence"/>
</dbReference>
<evidence type="ECO:0000256" key="8">
    <source>
        <dbReference type="SAM" id="Phobius"/>
    </source>
</evidence>
<evidence type="ECO:0000313" key="10">
    <source>
        <dbReference type="Proteomes" id="UP000664658"/>
    </source>
</evidence>
<name>A0A379CNS2_PLESH</name>
<comment type="subcellular location">
    <subcellularLocation>
        <location evidence="1">Cell inner membrane</location>
        <topology evidence="1">Multi-pass membrane protein</topology>
    </subcellularLocation>
</comment>
<keyword evidence="7 8" id="KW-0472">Membrane</keyword>
<evidence type="ECO:0000256" key="5">
    <source>
        <dbReference type="ARBA" id="ARBA00022692"/>
    </source>
</evidence>
<protein>
    <submittedName>
        <fullName evidence="9">PqiA/YebS family transporter subunit</fullName>
    </submittedName>
</protein>
<dbReference type="NCBIfam" id="TIGR00155">
    <property type="entry name" value="pqiA_fam"/>
    <property type="match status" value="1"/>
</dbReference>
<dbReference type="GO" id="GO:0005886">
    <property type="term" value="C:plasma membrane"/>
    <property type="evidence" value="ECO:0007669"/>
    <property type="project" value="UniProtKB-SubCell"/>
</dbReference>
<feature type="transmembrane region" description="Helical" evidence="8">
    <location>
        <begin position="240"/>
        <end position="258"/>
    </location>
</feature>
<keyword evidence="5 8" id="KW-0812">Transmembrane</keyword>
<keyword evidence="6 8" id="KW-1133">Transmembrane helix</keyword>
<comment type="similarity">
    <text evidence="2">Belongs to the PqiA family.</text>
</comment>
<comment type="caution">
    <text evidence="9">The sequence shown here is derived from an EMBL/GenBank/DDBJ whole genome shotgun (WGS) entry which is preliminary data.</text>
</comment>
<dbReference type="RefSeq" id="WP_039044866.1">
    <property type="nucleotide sequence ID" value="NZ_CP050969.1"/>
</dbReference>
<evidence type="ECO:0000313" key="9">
    <source>
        <dbReference type="EMBL" id="MBO1107571.1"/>
    </source>
</evidence>
<dbReference type="Pfam" id="PF04403">
    <property type="entry name" value="PqiA"/>
    <property type="match status" value="2"/>
</dbReference>
<evidence type="ECO:0000256" key="2">
    <source>
        <dbReference type="ARBA" id="ARBA00007555"/>
    </source>
</evidence>